<gene>
    <name evidence="1" type="ORF">EZS28_003066</name>
    <name evidence="2" type="ORF">EZS28_003069</name>
</gene>
<reference evidence="2 3" key="1">
    <citation type="submission" date="2019-03" db="EMBL/GenBank/DDBJ databases">
        <title>Single cell metagenomics reveals metabolic interactions within the superorganism composed of flagellate Streblomastix strix and complex community of Bacteroidetes bacteria on its surface.</title>
        <authorList>
            <person name="Treitli S.C."/>
            <person name="Kolisko M."/>
            <person name="Husnik F."/>
            <person name="Keeling P."/>
            <person name="Hampl V."/>
        </authorList>
    </citation>
    <scope>NUCLEOTIDE SEQUENCE [LARGE SCALE GENOMIC DNA]</scope>
    <source>
        <strain evidence="2">ST1C</strain>
    </source>
</reference>
<accession>A0A5J4X237</accession>
<sequence>MDNNKVTVLPLESIVQGKRHSGVFIDGPLVDVAAAFATSAFYYRYPKDIILSWVIDFNQLNAIFNEFPVLTRNYASLYIQLCMTDFLQDLKVRRNKIQFLYQMTLLHLKVTTIQLD</sequence>
<dbReference type="EMBL" id="SNRW01000395">
    <property type="protein sequence ID" value="KAA6401407.1"/>
    <property type="molecule type" value="Genomic_DNA"/>
</dbReference>
<evidence type="ECO:0000313" key="3">
    <source>
        <dbReference type="Proteomes" id="UP000324800"/>
    </source>
</evidence>
<evidence type="ECO:0000313" key="2">
    <source>
        <dbReference type="EMBL" id="KAA6401407.1"/>
    </source>
</evidence>
<name>A0A5J4X237_9EUKA</name>
<dbReference type="AlphaFoldDB" id="A0A5J4X237"/>
<organism evidence="2 3">
    <name type="scientific">Streblomastix strix</name>
    <dbReference type="NCBI Taxonomy" id="222440"/>
    <lineage>
        <taxon>Eukaryota</taxon>
        <taxon>Metamonada</taxon>
        <taxon>Preaxostyla</taxon>
        <taxon>Oxymonadida</taxon>
        <taxon>Streblomastigidae</taxon>
        <taxon>Streblomastix</taxon>
    </lineage>
</organism>
<comment type="caution">
    <text evidence="2">The sequence shown here is derived from an EMBL/GenBank/DDBJ whole genome shotgun (WGS) entry which is preliminary data.</text>
</comment>
<dbReference type="Proteomes" id="UP000324800">
    <property type="component" value="Unassembled WGS sequence"/>
</dbReference>
<protein>
    <submittedName>
        <fullName evidence="2">Uncharacterized protein</fullName>
    </submittedName>
</protein>
<evidence type="ECO:0000313" key="1">
    <source>
        <dbReference type="EMBL" id="KAA6401404.1"/>
    </source>
</evidence>
<proteinExistence type="predicted"/>
<dbReference type="EMBL" id="SNRW01000395">
    <property type="protein sequence ID" value="KAA6401404.1"/>
    <property type="molecule type" value="Genomic_DNA"/>
</dbReference>